<gene>
    <name evidence="2" type="ordered locus">Selin_0657</name>
</gene>
<organism evidence="2 3">
    <name type="scientific">Desulfurispirillum indicum (strain ATCC BAA-1389 / DSM 22839 / S5)</name>
    <dbReference type="NCBI Taxonomy" id="653733"/>
    <lineage>
        <taxon>Bacteria</taxon>
        <taxon>Pseudomonadati</taxon>
        <taxon>Chrysiogenota</taxon>
        <taxon>Chrysiogenia</taxon>
        <taxon>Chrysiogenales</taxon>
        <taxon>Chrysiogenaceae</taxon>
        <taxon>Desulfurispirillum</taxon>
    </lineage>
</organism>
<sequence>METPAPVEPTGLKGRRRKGADRTDYLLCVQAGDMPKALPMGVLEAKKETEYLLMGMQQAKGMPIASASG</sequence>
<evidence type="ECO:0000256" key="1">
    <source>
        <dbReference type="SAM" id="MobiDB-lite"/>
    </source>
</evidence>
<dbReference type="InParanoid" id="E6W1E8"/>
<accession>E6W1E8</accession>
<dbReference type="EMBL" id="CP002432">
    <property type="protein sequence ID" value="ADU65404.1"/>
    <property type="molecule type" value="Genomic_DNA"/>
</dbReference>
<name>E6W1E8_DESIS</name>
<dbReference type="HOGENOM" id="CLU_2769066_0_0_0"/>
<dbReference type="AlphaFoldDB" id="E6W1E8"/>
<dbReference type="Gene3D" id="3.90.1570.30">
    <property type="match status" value="1"/>
</dbReference>
<keyword evidence="3" id="KW-1185">Reference proteome</keyword>
<dbReference type="STRING" id="653733.Selin_0657"/>
<evidence type="ECO:0000313" key="2">
    <source>
        <dbReference type="EMBL" id="ADU65404.1"/>
    </source>
</evidence>
<feature type="region of interest" description="Disordered" evidence="1">
    <location>
        <begin position="1"/>
        <end position="20"/>
    </location>
</feature>
<proteinExistence type="predicted"/>
<reference evidence="2 3" key="1">
    <citation type="submission" date="2010-12" db="EMBL/GenBank/DDBJ databases">
        <title>Complete sequence of Desulfurispirillum indicum S5.</title>
        <authorList>
            <consortium name="US DOE Joint Genome Institute"/>
            <person name="Lucas S."/>
            <person name="Copeland A."/>
            <person name="Lapidus A."/>
            <person name="Cheng J.-F."/>
            <person name="Goodwin L."/>
            <person name="Pitluck S."/>
            <person name="Chertkov O."/>
            <person name="Held B."/>
            <person name="Detter J.C."/>
            <person name="Han C."/>
            <person name="Tapia R."/>
            <person name="Land M."/>
            <person name="Hauser L."/>
            <person name="Kyrpides N."/>
            <person name="Ivanova N."/>
            <person name="Mikhailova N."/>
            <person name="Haggblom M."/>
            <person name="Rauschenbach I."/>
            <person name="Bini E."/>
            <person name="Woyke T."/>
        </authorList>
    </citation>
    <scope>NUCLEOTIDE SEQUENCE [LARGE SCALE GENOMIC DNA]</scope>
    <source>
        <strain evidence="3">ATCC BAA-1389 / DSM 22839 / S5</strain>
    </source>
</reference>
<protein>
    <submittedName>
        <fullName evidence="2">Uncharacterized protein</fullName>
    </submittedName>
</protein>
<evidence type="ECO:0000313" key="3">
    <source>
        <dbReference type="Proteomes" id="UP000002572"/>
    </source>
</evidence>
<dbReference type="KEGG" id="din:Selin_0657"/>
<dbReference type="Proteomes" id="UP000002572">
    <property type="component" value="Chromosome"/>
</dbReference>